<dbReference type="SUPFAM" id="SSF53850">
    <property type="entry name" value="Periplasmic binding protein-like II"/>
    <property type="match status" value="1"/>
</dbReference>
<dbReference type="SUPFAM" id="SSF63825">
    <property type="entry name" value="YWTD domain"/>
    <property type="match status" value="1"/>
</dbReference>
<feature type="compositionally biased region" description="Basic and acidic residues" evidence="1">
    <location>
        <begin position="43"/>
        <end position="52"/>
    </location>
</feature>
<comment type="caution">
    <text evidence="3">The sequence shown here is derived from an EMBL/GenBank/DDBJ whole genome shotgun (WGS) entry which is preliminary data.</text>
</comment>
<name>A0A4U8QAX3_9FIRM</name>
<evidence type="ECO:0000256" key="2">
    <source>
        <dbReference type="SAM" id="Phobius"/>
    </source>
</evidence>
<keyword evidence="4" id="KW-1185">Reference proteome</keyword>
<sequence length="804" mass="89212">MVGRNNQVRSRKGFAMNRQKRIVLSVLLMMVMIILGGCKQHETAPEDKKGEQENASLETTGNQSLGRFIEQDLNLPQGDLSTLVKTLSDKTLRAFTEKGVYESRDSGDTWVAWEKQPKELTDDMQDKGDTETASGKSSTSFVLESGGVLPIAIGYDGSLFYKTKKGEDRIYKYIDKDGNGREINISLSGDLNEIAAAEFTEEGELICCDMEGNIFQINCSTGEIVHTYNMASNGENFTSPDLIPIGGKLFVAYSKFNDSWEAADIEVDTYDLTSHKAEEKNQVLNEFFSSKEKVANQTNMPKFMTDPVNKNIYIADITGVYKYTLDSSVVEKIFNGALGKMYNPAAYLVGGTVINEDSFILNYYVADSMSLVRYQYDPNVTAVPEKELTIYSLYDNSLVRQAVTVFQKNNPDVFVNFDIGLTGEDAITVSDAIKTLNTNIMSGQGPDILLLNGMPTESYMEKGLLADISDVIAEVSDTDGIFENIASSYKKEDKILAVPMRFSVPVVMGKTELVSRYQDLNSLAELAEQLRNENPGAQSILGSMPADVLIRLFMANSAPFWISEDGTLDENSLTAFFSSLSKIQDAQLGTTGNADDGEFQGETLSETQMLEMVSFMTTSTYLLGMMGYEDTKINVSNAANAEDLCWILSMRSRLGDAEYKTAPGEVYIPIDPMGISSRSENTDLAKRFMTMMLQSDMQSISVLGYPLNQKVFDKNMEKPAEFKDSYDLVDDTGRGEFHLDRIWPSTSDVNDFKQKIESLKTPALSDDMINKTVMEEGKKCLITGESVEDAVKNVMKKISIYLAE</sequence>
<gene>
    <name evidence="3" type="ORF">DSM106044_01475</name>
</gene>
<accession>A0A4U8QAX3</accession>
<feature type="transmembrane region" description="Helical" evidence="2">
    <location>
        <begin position="21"/>
        <end position="37"/>
    </location>
</feature>
<reference evidence="3 4" key="1">
    <citation type="journal article" date="2019" name="Anaerobe">
        <title>Detection of Robinsoniella peoriensis in multiple bone samples of a trauma patient.</title>
        <authorList>
            <person name="Schrottner P."/>
            <person name="Hartwich K."/>
            <person name="Bunk B."/>
            <person name="Schober I."/>
            <person name="Helbig S."/>
            <person name="Rudolph W.W."/>
            <person name="Gunzer F."/>
        </authorList>
    </citation>
    <scope>NUCLEOTIDE SEQUENCE [LARGE SCALE GENOMIC DNA]</scope>
    <source>
        <strain evidence="3 4">DSM 106044</strain>
    </source>
</reference>
<keyword evidence="2" id="KW-1133">Transmembrane helix</keyword>
<evidence type="ECO:0000313" key="3">
    <source>
        <dbReference type="EMBL" id="TLD01634.1"/>
    </source>
</evidence>
<keyword evidence="2" id="KW-0472">Membrane</keyword>
<feature type="compositionally biased region" description="Polar residues" evidence="1">
    <location>
        <begin position="53"/>
        <end position="63"/>
    </location>
</feature>
<keyword evidence="2" id="KW-0812">Transmembrane</keyword>
<dbReference type="EMBL" id="QGQD01000034">
    <property type="protein sequence ID" value="TLD01634.1"/>
    <property type="molecule type" value="Genomic_DNA"/>
</dbReference>
<evidence type="ECO:0000313" key="4">
    <source>
        <dbReference type="Proteomes" id="UP000306509"/>
    </source>
</evidence>
<dbReference type="Gene3D" id="3.40.190.10">
    <property type="entry name" value="Periplasmic binding protein-like II"/>
    <property type="match status" value="1"/>
</dbReference>
<dbReference type="Proteomes" id="UP000306509">
    <property type="component" value="Unassembled WGS sequence"/>
</dbReference>
<dbReference type="STRING" id="180332.GCA_000797495_01194"/>
<feature type="compositionally biased region" description="Basic and acidic residues" evidence="1">
    <location>
        <begin position="116"/>
        <end position="130"/>
    </location>
</feature>
<dbReference type="AlphaFoldDB" id="A0A4U8QAX3"/>
<dbReference type="RefSeq" id="WP_138002157.1">
    <property type="nucleotide sequence ID" value="NZ_QGQD01000034.1"/>
</dbReference>
<feature type="region of interest" description="Disordered" evidence="1">
    <location>
        <begin position="43"/>
        <end position="63"/>
    </location>
</feature>
<evidence type="ECO:0000256" key="1">
    <source>
        <dbReference type="SAM" id="MobiDB-lite"/>
    </source>
</evidence>
<protein>
    <submittedName>
        <fullName evidence="3">Maltose-binding periplasmic protein</fullName>
    </submittedName>
</protein>
<organism evidence="3 4">
    <name type="scientific">Robinsoniella peoriensis</name>
    <dbReference type="NCBI Taxonomy" id="180332"/>
    <lineage>
        <taxon>Bacteria</taxon>
        <taxon>Bacillati</taxon>
        <taxon>Bacillota</taxon>
        <taxon>Clostridia</taxon>
        <taxon>Lachnospirales</taxon>
        <taxon>Lachnospiraceae</taxon>
        <taxon>Robinsoniella</taxon>
    </lineage>
</organism>
<feature type="region of interest" description="Disordered" evidence="1">
    <location>
        <begin position="116"/>
        <end position="138"/>
    </location>
</feature>
<proteinExistence type="predicted"/>